<dbReference type="EMBL" id="JBANRG010000001">
    <property type="protein sequence ID" value="KAK7472440.1"/>
    <property type="molecule type" value="Genomic_DNA"/>
</dbReference>
<feature type="domain" description="F-box" evidence="2">
    <location>
        <begin position="94"/>
        <end position="151"/>
    </location>
</feature>
<evidence type="ECO:0000259" key="2">
    <source>
        <dbReference type="Pfam" id="PF12937"/>
    </source>
</evidence>
<evidence type="ECO:0000256" key="1">
    <source>
        <dbReference type="SAM" id="Coils"/>
    </source>
</evidence>
<accession>A0ABR1K4E9</accession>
<feature type="coiled-coil region" evidence="1">
    <location>
        <begin position="54"/>
        <end position="81"/>
    </location>
</feature>
<organism evidence="3 4">
    <name type="scientific">Marasmiellus scandens</name>
    <dbReference type="NCBI Taxonomy" id="2682957"/>
    <lineage>
        <taxon>Eukaryota</taxon>
        <taxon>Fungi</taxon>
        <taxon>Dikarya</taxon>
        <taxon>Basidiomycota</taxon>
        <taxon>Agaricomycotina</taxon>
        <taxon>Agaricomycetes</taxon>
        <taxon>Agaricomycetidae</taxon>
        <taxon>Agaricales</taxon>
        <taxon>Marasmiineae</taxon>
        <taxon>Omphalotaceae</taxon>
        <taxon>Marasmiellus</taxon>
    </lineage>
</organism>
<protein>
    <recommendedName>
        <fullName evidence="2">F-box domain-containing protein</fullName>
    </recommendedName>
</protein>
<gene>
    <name evidence="3" type="ORF">VKT23_000555</name>
</gene>
<dbReference type="Proteomes" id="UP001498398">
    <property type="component" value="Unassembled WGS sequence"/>
</dbReference>
<dbReference type="SUPFAM" id="SSF52047">
    <property type="entry name" value="RNI-like"/>
    <property type="match status" value="1"/>
</dbReference>
<reference evidence="3 4" key="1">
    <citation type="submission" date="2024-01" db="EMBL/GenBank/DDBJ databases">
        <title>A draft genome for the cacao thread blight pathogen Marasmiellus scandens.</title>
        <authorList>
            <person name="Baruah I.K."/>
            <person name="Leung J."/>
            <person name="Bukari Y."/>
            <person name="Amoako-Attah I."/>
            <person name="Meinhardt L.W."/>
            <person name="Bailey B.A."/>
            <person name="Cohen S.P."/>
        </authorList>
    </citation>
    <scope>NUCLEOTIDE SEQUENCE [LARGE SCALE GENOMIC DNA]</scope>
    <source>
        <strain evidence="3 4">GH-19</strain>
    </source>
</reference>
<name>A0ABR1K4E9_9AGAR</name>
<proteinExistence type="predicted"/>
<evidence type="ECO:0000313" key="4">
    <source>
        <dbReference type="Proteomes" id="UP001498398"/>
    </source>
</evidence>
<comment type="caution">
    <text evidence="3">The sequence shown here is derived from an EMBL/GenBank/DDBJ whole genome shotgun (WGS) entry which is preliminary data.</text>
</comment>
<dbReference type="InterPro" id="IPR001810">
    <property type="entry name" value="F-box_dom"/>
</dbReference>
<keyword evidence="4" id="KW-1185">Reference proteome</keyword>
<dbReference type="Pfam" id="PF12937">
    <property type="entry name" value="F-box-like"/>
    <property type="match status" value="1"/>
</dbReference>
<evidence type="ECO:0000313" key="3">
    <source>
        <dbReference type="EMBL" id="KAK7472440.1"/>
    </source>
</evidence>
<keyword evidence="1" id="KW-0175">Coiled coil</keyword>
<sequence>MYLKPSLCLKCQAETGIGLQESRPPNHFPPIEENQLSSSYMPTDSEVSQIIPVIHEMQKDVDRLSKLISELQSHKDDVQRNLDHCRAVVSPVRRVPVEILTEIFSLCTYEDNYLRVDLDKIHAPALVLSQTCSTWRRVATSLPKLWSRLSLNLACDREGISDLVQLHLHHSARFPLEIDTFAHLGRFTEDDFWGHYAANLRRNGWSVFRLLLKAYKQWSGVRFDFHRLIYEDGRFYRYANDLSNWDSGHFANLHSLSFSWAGDHPDPTNPLFRMLVMRPSPMLHSLCLREYYPSTMVLLSSLRPQKITLMGICYNSDLNHVFDIFGESLEDVVLNAQGFEQDTLLMTENNQLQSLEISIASDAAPYSASIALSCLTLPSLTTLDLSVCDCEQYHLEEPLGKFIKRSSCSLQDLRLAGDLFVSDLSLVEALALMPTVTHFTLDALTGYGLYLTQDFFQRLLPNQSRIIFPRLKTFRLVFKQEETNRRPLPEPCLILSMINSRRSNFISSLDANDCRQLQLFGLSVRLLPTAVAREWASTITSLFRPLQRDGLHLEWDIRFLTPGN</sequence>